<dbReference type="EMBL" id="JADQAZ010000001">
    <property type="protein sequence ID" value="MBT0957075.1"/>
    <property type="molecule type" value="Genomic_DNA"/>
</dbReference>
<reference evidence="4 5" key="1">
    <citation type="journal article" date="2021" name="Arch. Microbiol.">
        <title>Harenicola maris gen. nov., sp. nov. isolated from the Sea of Japan shallow sediments.</title>
        <authorList>
            <person name="Romanenko L.A."/>
            <person name="Kurilenko V.V."/>
            <person name="Chernysheva N.Y."/>
            <person name="Tekutyeva L.A."/>
            <person name="Velansky P.V."/>
            <person name="Svetashev V.I."/>
            <person name="Isaeva M.P."/>
        </authorList>
    </citation>
    <scope>NUCLEOTIDE SEQUENCE [LARGE SCALE GENOMIC DNA]</scope>
    <source>
        <strain evidence="4 5">KMM 3653</strain>
    </source>
</reference>
<evidence type="ECO:0000256" key="1">
    <source>
        <dbReference type="SAM" id="MobiDB-lite"/>
    </source>
</evidence>
<evidence type="ECO:0000259" key="3">
    <source>
        <dbReference type="Pfam" id="PF10881"/>
    </source>
</evidence>
<sequence length="243" mass="27190">MPDQFDHALTLEMLISGVLRFFTNPLALLLVLAVLGLLLIGFLGSRGQNKTQRPYRGGGYRPYTRRKPKFHYSTDESWLNQPFRPGSDLPPPGSDQTKSTAFIEAIEQTEFKKKRIMHPEEFKLFCAVERVLKTKRGYRTFAQVSLGEVLTTKGRSEVSDLAFRAINSKRCDLLVIDGRGFPALAIEYQGGGHYNQGTTMRDAQKREALRRAGVPLLEVTPDYTADWLASEINRLTAPAAAAA</sequence>
<feature type="domain" description="DUF2726" evidence="3">
    <location>
        <begin position="114"/>
        <end position="231"/>
    </location>
</feature>
<feature type="transmembrane region" description="Helical" evidence="2">
    <location>
        <begin position="26"/>
        <end position="44"/>
    </location>
</feature>
<evidence type="ECO:0000313" key="5">
    <source>
        <dbReference type="Proteomes" id="UP001315686"/>
    </source>
</evidence>
<keyword evidence="2" id="KW-1133">Transmembrane helix</keyword>
<feature type="region of interest" description="Disordered" evidence="1">
    <location>
        <begin position="76"/>
        <end position="97"/>
    </location>
</feature>
<dbReference type="Pfam" id="PF10881">
    <property type="entry name" value="DUF2726"/>
    <property type="match status" value="1"/>
</dbReference>
<keyword evidence="2" id="KW-0812">Transmembrane</keyword>
<proteinExistence type="predicted"/>
<dbReference type="Proteomes" id="UP001315686">
    <property type="component" value="Unassembled WGS sequence"/>
</dbReference>
<name>A0AAP2CNY4_9RHOB</name>
<comment type="caution">
    <text evidence="4">The sequence shown here is derived from an EMBL/GenBank/DDBJ whole genome shotgun (WGS) entry which is preliminary data.</text>
</comment>
<keyword evidence="2" id="KW-0472">Membrane</keyword>
<dbReference type="RefSeq" id="WP_327793252.1">
    <property type="nucleotide sequence ID" value="NZ_JADQAZ010000001.1"/>
</dbReference>
<evidence type="ECO:0000256" key="2">
    <source>
        <dbReference type="SAM" id="Phobius"/>
    </source>
</evidence>
<gene>
    <name evidence="4" type="ORF">IV417_06740</name>
</gene>
<keyword evidence="5" id="KW-1185">Reference proteome</keyword>
<protein>
    <submittedName>
        <fullName evidence="4">DUF2726 domain-containing protein</fullName>
    </submittedName>
</protein>
<accession>A0AAP2CNY4</accession>
<dbReference type="InterPro" id="IPR024402">
    <property type="entry name" value="DUF2726"/>
</dbReference>
<organism evidence="4 5">
    <name type="scientific">Harenicola maris</name>
    <dbReference type="NCBI Taxonomy" id="2841044"/>
    <lineage>
        <taxon>Bacteria</taxon>
        <taxon>Pseudomonadati</taxon>
        <taxon>Pseudomonadota</taxon>
        <taxon>Alphaproteobacteria</taxon>
        <taxon>Rhodobacterales</taxon>
        <taxon>Paracoccaceae</taxon>
        <taxon>Harenicola</taxon>
    </lineage>
</organism>
<evidence type="ECO:0000313" key="4">
    <source>
        <dbReference type="EMBL" id="MBT0957075.1"/>
    </source>
</evidence>
<dbReference type="AlphaFoldDB" id="A0AAP2CNY4"/>